<gene>
    <name evidence="3" type="ORF">C7455_105268</name>
</gene>
<dbReference type="PANTHER" id="PTHR43540">
    <property type="entry name" value="PEROXYUREIDOACRYLATE/UREIDOACRYLATE AMIDOHYDROLASE-RELATED"/>
    <property type="match status" value="1"/>
</dbReference>
<name>A0A316GJ63_9RHOB</name>
<evidence type="ECO:0000256" key="1">
    <source>
        <dbReference type="ARBA" id="ARBA00022801"/>
    </source>
</evidence>
<dbReference type="GO" id="GO:0016787">
    <property type="term" value="F:hydrolase activity"/>
    <property type="evidence" value="ECO:0007669"/>
    <property type="project" value="UniProtKB-KW"/>
</dbReference>
<dbReference type="OrthoDB" id="7500697at2"/>
<accession>A0A316GJ63</accession>
<sequence>MTDRIWDEFLTDRDKEVFAASGFGATADWGQRPALLIIDVNYAFCDEGPMPILESIKKWRTSCGEDAWEAMPVLQKLIQTCRGKGIPVIYTTGTRRADNWDSGSWSWKNSRRKEEAKAKIVTSDGRDGNEIVDAIAPGPRDLVVHKQKPSGFAGTPLHSYLQLLGCDSVIVTGTTTSGCVRATVLDAFSLNFRVTVVEDGCFDRAQASHAINLCDMHAKYANVLPSDEVVDHLNTLSQGMFDLPSGAGMTATAAE</sequence>
<dbReference type="PANTHER" id="PTHR43540:SF1">
    <property type="entry name" value="ISOCHORISMATASE HYDROLASE"/>
    <property type="match status" value="1"/>
</dbReference>
<proteinExistence type="predicted"/>
<organism evidence="3 4">
    <name type="scientific">Roseicyclus mahoneyensis</name>
    <dbReference type="NCBI Taxonomy" id="164332"/>
    <lineage>
        <taxon>Bacteria</taxon>
        <taxon>Pseudomonadati</taxon>
        <taxon>Pseudomonadota</taxon>
        <taxon>Alphaproteobacteria</taxon>
        <taxon>Rhodobacterales</taxon>
        <taxon>Roseobacteraceae</taxon>
        <taxon>Roseicyclus</taxon>
    </lineage>
</organism>
<feature type="domain" description="Isochorismatase-like" evidence="2">
    <location>
        <begin position="34"/>
        <end position="227"/>
    </location>
</feature>
<evidence type="ECO:0000313" key="4">
    <source>
        <dbReference type="Proteomes" id="UP000245708"/>
    </source>
</evidence>
<dbReference type="InterPro" id="IPR050272">
    <property type="entry name" value="Isochorismatase-like_hydrls"/>
</dbReference>
<reference evidence="3 4" key="1">
    <citation type="submission" date="2018-05" db="EMBL/GenBank/DDBJ databases">
        <title>Genomic Encyclopedia of Type Strains, Phase IV (KMG-IV): sequencing the most valuable type-strain genomes for metagenomic binning, comparative biology and taxonomic classification.</title>
        <authorList>
            <person name="Goeker M."/>
        </authorList>
    </citation>
    <scope>NUCLEOTIDE SEQUENCE [LARGE SCALE GENOMIC DNA]</scope>
    <source>
        <strain evidence="3 4">DSM 16097</strain>
    </source>
</reference>
<keyword evidence="4" id="KW-1185">Reference proteome</keyword>
<dbReference type="Gene3D" id="3.40.50.850">
    <property type="entry name" value="Isochorismatase-like"/>
    <property type="match status" value="1"/>
</dbReference>
<dbReference type="AlphaFoldDB" id="A0A316GJ63"/>
<dbReference type="EMBL" id="QGGW01000005">
    <property type="protein sequence ID" value="PWK60283.1"/>
    <property type="molecule type" value="Genomic_DNA"/>
</dbReference>
<dbReference type="InterPro" id="IPR000868">
    <property type="entry name" value="Isochorismatase-like_dom"/>
</dbReference>
<dbReference type="InterPro" id="IPR036380">
    <property type="entry name" value="Isochorismatase-like_sf"/>
</dbReference>
<dbReference type="Pfam" id="PF00857">
    <property type="entry name" value="Isochorismatase"/>
    <property type="match status" value="1"/>
</dbReference>
<evidence type="ECO:0000259" key="2">
    <source>
        <dbReference type="Pfam" id="PF00857"/>
    </source>
</evidence>
<comment type="caution">
    <text evidence="3">The sequence shown here is derived from an EMBL/GenBank/DDBJ whole genome shotgun (WGS) entry which is preliminary data.</text>
</comment>
<dbReference type="SUPFAM" id="SSF52499">
    <property type="entry name" value="Isochorismatase-like hydrolases"/>
    <property type="match status" value="1"/>
</dbReference>
<evidence type="ECO:0000313" key="3">
    <source>
        <dbReference type="EMBL" id="PWK60283.1"/>
    </source>
</evidence>
<protein>
    <submittedName>
        <fullName evidence="3">Nicotinamidase-related amidase</fullName>
    </submittedName>
</protein>
<dbReference type="RefSeq" id="WP_109668634.1">
    <property type="nucleotide sequence ID" value="NZ_QGGW01000005.1"/>
</dbReference>
<dbReference type="Proteomes" id="UP000245708">
    <property type="component" value="Unassembled WGS sequence"/>
</dbReference>
<keyword evidence="1" id="KW-0378">Hydrolase</keyword>